<sequence>MIAVIFEVEPAAGKRDAYLGIAADLRPMLDGVDGFISIERFQSLNDGNRVLSLSFWRDEEAVKAWRNTEEHRQAQRAGRNGIFAGYRLRIAHVLRDYGMTERAEAPADSRAMHDAARRSV</sequence>
<dbReference type="InterPro" id="IPR052936">
    <property type="entry name" value="Jasmonate_Hydroxylase-like"/>
</dbReference>
<comment type="caution">
    <text evidence="2">The sequence shown here is derived from an EMBL/GenBank/DDBJ whole genome shotgun (WGS) entry which is preliminary data.</text>
</comment>
<dbReference type="PANTHER" id="PTHR37811">
    <property type="entry name" value="BLL5343 PROTEIN"/>
    <property type="match status" value="1"/>
</dbReference>
<dbReference type="Proteomes" id="UP001185659">
    <property type="component" value="Unassembled WGS sequence"/>
</dbReference>
<dbReference type="RefSeq" id="WP_297560970.1">
    <property type="nucleotide sequence ID" value="NZ_JAWLIP010000012.1"/>
</dbReference>
<reference evidence="2 3" key="1">
    <citation type="submission" date="2023-10" db="EMBL/GenBank/DDBJ databases">
        <authorList>
            <person name="Venkata Ramana C."/>
            <person name="Sasikala C."/>
            <person name="Dhurka M."/>
        </authorList>
    </citation>
    <scope>NUCLEOTIDE SEQUENCE [LARGE SCALE GENOMIC DNA]</scope>
    <source>
        <strain evidence="2 3">KCTC 32151</strain>
    </source>
</reference>
<feature type="domain" description="ABM" evidence="1">
    <location>
        <begin position="2"/>
        <end position="90"/>
    </location>
</feature>
<dbReference type="EMBL" id="JAWLIP010000012">
    <property type="protein sequence ID" value="MDV6228688.1"/>
    <property type="molecule type" value="Genomic_DNA"/>
</dbReference>
<protein>
    <submittedName>
        <fullName evidence="2">Antibiotic biosynthesis monooxygenase</fullName>
        <ecNumber evidence="2">1.14.-.-</ecNumber>
    </submittedName>
</protein>
<proteinExistence type="predicted"/>
<keyword evidence="3" id="KW-1185">Reference proteome</keyword>
<dbReference type="EC" id="1.14.-.-" evidence="2"/>
<dbReference type="GO" id="GO:0004497">
    <property type="term" value="F:monooxygenase activity"/>
    <property type="evidence" value="ECO:0007669"/>
    <property type="project" value="UniProtKB-KW"/>
</dbReference>
<dbReference type="Gene3D" id="3.30.70.100">
    <property type="match status" value="1"/>
</dbReference>
<dbReference type="InterPro" id="IPR011008">
    <property type="entry name" value="Dimeric_a/b-barrel"/>
</dbReference>
<keyword evidence="2" id="KW-0560">Oxidoreductase</keyword>
<dbReference type="PROSITE" id="PS51725">
    <property type="entry name" value="ABM"/>
    <property type="match status" value="1"/>
</dbReference>
<accession>A0ABU4AR16</accession>
<dbReference type="InterPro" id="IPR007138">
    <property type="entry name" value="ABM_dom"/>
</dbReference>
<gene>
    <name evidence="2" type="ORF">R2G56_20560</name>
</gene>
<dbReference type="Pfam" id="PF03992">
    <property type="entry name" value="ABM"/>
    <property type="match status" value="1"/>
</dbReference>
<evidence type="ECO:0000313" key="2">
    <source>
        <dbReference type="EMBL" id="MDV6228688.1"/>
    </source>
</evidence>
<evidence type="ECO:0000259" key="1">
    <source>
        <dbReference type="PROSITE" id="PS51725"/>
    </source>
</evidence>
<keyword evidence="2" id="KW-0503">Monooxygenase</keyword>
<name>A0ABU4AR16_9HYPH</name>
<evidence type="ECO:0000313" key="3">
    <source>
        <dbReference type="Proteomes" id="UP001185659"/>
    </source>
</evidence>
<dbReference type="PANTHER" id="PTHR37811:SF2">
    <property type="entry name" value="ABM DOMAIN-CONTAINING PROTEIN"/>
    <property type="match status" value="1"/>
</dbReference>
<dbReference type="SUPFAM" id="SSF54909">
    <property type="entry name" value="Dimeric alpha+beta barrel"/>
    <property type="match status" value="1"/>
</dbReference>
<organism evidence="2 3">
    <name type="scientific">Nitratireductor aquimarinus</name>
    <dbReference type="NCBI Taxonomy" id="889300"/>
    <lineage>
        <taxon>Bacteria</taxon>
        <taxon>Pseudomonadati</taxon>
        <taxon>Pseudomonadota</taxon>
        <taxon>Alphaproteobacteria</taxon>
        <taxon>Hyphomicrobiales</taxon>
        <taxon>Phyllobacteriaceae</taxon>
        <taxon>Nitratireductor</taxon>
    </lineage>
</organism>